<dbReference type="PRINTS" id="PR00344">
    <property type="entry name" value="BCTRLSENSOR"/>
</dbReference>
<keyword evidence="6" id="KW-0175">Coiled coil</keyword>
<dbReference type="PROSITE" id="PS50109">
    <property type="entry name" value="HIS_KIN"/>
    <property type="match status" value="1"/>
</dbReference>
<gene>
    <name evidence="9" type="ORF">EZH22_03440</name>
</gene>
<evidence type="ECO:0000256" key="7">
    <source>
        <dbReference type="SAM" id="Phobius"/>
    </source>
</evidence>
<dbReference type="PANTHER" id="PTHR42878:SF15">
    <property type="entry name" value="BACTERIOPHYTOCHROME"/>
    <property type="match status" value="1"/>
</dbReference>
<dbReference type="InterPro" id="IPR005467">
    <property type="entry name" value="His_kinase_dom"/>
</dbReference>
<sequence>MSLAVPKERHDDTGRKLRLPGPTALLAAGFAVLIALNATSITLVDRAQDDAASVSHTLRVVNAISQLQIMIRRAESAERGFLITGGEGFLRFYEESKAQARPNLDTIAALTTDNPNQQARVAEARPLLDERLGVFDRAIAQYRSGDAPGAMAGLRADRSEGSMTRLGSLLMEMKAEETRLLEGRTAASHGSAVWLTAVSVAGFTFVLLTGGLALLLNRRAITALKAAGADLEANNATLEQRVAERTADLKEANDEIQSFAYIVSHDLRSPLVNIMGFTSEIETMRTELFERLARLRSAAGEDPAEDGDLQSDFEEALGFIKTSITRMDRLIHAILALSREGRKEFAPSRVDVGELIATIAGSMAHQLHERDAEIRFGALPTLESDRLALEQIFTNLLDNAVKYLRNGVPGRIEVSAVETPGFVTFMVKDNGRGIEAKDRGRVFELFRRSGRQDRPGEGIGLAHVRALVRRMGGLISLESTFGEGSTFRVMLPRRLPRDNGKQDD</sequence>
<dbReference type="CDD" id="cd00082">
    <property type="entry name" value="HisKA"/>
    <property type="match status" value="1"/>
</dbReference>
<dbReference type="EC" id="2.7.13.3" evidence="2"/>
<evidence type="ECO:0000256" key="4">
    <source>
        <dbReference type="ARBA" id="ARBA00022679"/>
    </source>
</evidence>
<organism evidence="9 10">
    <name type="scientific">Xanthobacter dioxanivorans</name>
    <dbReference type="NCBI Taxonomy" id="2528964"/>
    <lineage>
        <taxon>Bacteria</taxon>
        <taxon>Pseudomonadati</taxon>
        <taxon>Pseudomonadota</taxon>
        <taxon>Alphaproteobacteria</taxon>
        <taxon>Hyphomicrobiales</taxon>
        <taxon>Xanthobacteraceae</taxon>
        <taxon>Xanthobacter</taxon>
    </lineage>
</organism>
<keyword evidence="4" id="KW-0808">Transferase</keyword>
<dbReference type="Pfam" id="PF00512">
    <property type="entry name" value="HisKA"/>
    <property type="match status" value="1"/>
</dbReference>
<feature type="transmembrane region" description="Helical" evidence="7">
    <location>
        <begin position="192"/>
        <end position="216"/>
    </location>
</feature>
<keyword evidence="3" id="KW-0597">Phosphoprotein</keyword>
<evidence type="ECO:0000256" key="5">
    <source>
        <dbReference type="ARBA" id="ARBA00022777"/>
    </source>
</evidence>
<dbReference type="Pfam" id="PF05227">
    <property type="entry name" value="CHASE3"/>
    <property type="match status" value="1"/>
</dbReference>
<dbReference type="SUPFAM" id="SSF55874">
    <property type="entry name" value="ATPase domain of HSP90 chaperone/DNA topoisomerase II/histidine kinase"/>
    <property type="match status" value="1"/>
</dbReference>
<dbReference type="InterPro" id="IPR003661">
    <property type="entry name" value="HisK_dim/P_dom"/>
</dbReference>
<reference evidence="9 10" key="1">
    <citation type="submission" date="2020-10" db="EMBL/GenBank/DDBJ databases">
        <title>Degradation of 1,4-Dioxane by Xanthobacter sp. YN2, via a Novel Group-2 Soluble Di-Iron Monooxygenase.</title>
        <authorList>
            <person name="Ma F."/>
            <person name="Wang Y."/>
            <person name="Yang J."/>
            <person name="Guo H."/>
            <person name="Su D."/>
            <person name="Yu L."/>
        </authorList>
    </citation>
    <scope>NUCLEOTIDE SEQUENCE [LARGE SCALE GENOMIC DNA]</scope>
    <source>
        <strain evidence="9 10">YN2</strain>
    </source>
</reference>
<feature type="coiled-coil region" evidence="6">
    <location>
        <begin position="221"/>
        <end position="255"/>
    </location>
</feature>
<keyword evidence="5" id="KW-0418">Kinase</keyword>
<evidence type="ECO:0000313" key="10">
    <source>
        <dbReference type="Proteomes" id="UP000596427"/>
    </source>
</evidence>
<dbReference type="GO" id="GO:0007234">
    <property type="term" value="P:osmosensory signaling via phosphorelay pathway"/>
    <property type="evidence" value="ECO:0007669"/>
    <property type="project" value="TreeGrafter"/>
</dbReference>
<protein>
    <recommendedName>
        <fullName evidence="2">histidine kinase</fullName>
        <ecNumber evidence="2">2.7.13.3</ecNumber>
    </recommendedName>
</protein>
<dbReference type="CDD" id="cd19410">
    <property type="entry name" value="HK9-like_sensor"/>
    <property type="match status" value="1"/>
</dbReference>
<evidence type="ECO:0000256" key="6">
    <source>
        <dbReference type="SAM" id="Coils"/>
    </source>
</evidence>
<evidence type="ECO:0000259" key="8">
    <source>
        <dbReference type="PROSITE" id="PS50109"/>
    </source>
</evidence>
<dbReference type="InterPro" id="IPR036097">
    <property type="entry name" value="HisK_dim/P_sf"/>
</dbReference>
<feature type="domain" description="Histidine kinase" evidence="8">
    <location>
        <begin position="262"/>
        <end position="495"/>
    </location>
</feature>
<dbReference type="Proteomes" id="UP000596427">
    <property type="component" value="Chromosome"/>
</dbReference>
<keyword evidence="7" id="KW-0472">Membrane</keyword>
<dbReference type="PANTHER" id="PTHR42878">
    <property type="entry name" value="TWO-COMPONENT HISTIDINE KINASE"/>
    <property type="match status" value="1"/>
</dbReference>
<dbReference type="Gene3D" id="1.10.287.130">
    <property type="match status" value="1"/>
</dbReference>
<dbReference type="Pfam" id="PF02518">
    <property type="entry name" value="HATPase_c"/>
    <property type="match status" value="1"/>
</dbReference>
<keyword evidence="7" id="KW-0812">Transmembrane</keyword>
<feature type="transmembrane region" description="Helical" evidence="7">
    <location>
        <begin position="24"/>
        <end position="44"/>
    </location>
</feature>
<dbReference type="InterPro" id="IPR003594">
    <property type="entry name" value="HATPase_dom"/>
</dbReference>
<dbReference type="SUPFAM" id="SSF47384">
    <property type="entry name" value="Homodimeric domain of signal transducing histidine kinase"/>
    <property type="match status" value="1"/>
</dbReference>
<evidence type="ECO:0000256" key="1">
    <source>
        <dbReference type="ARBA" id="ARBA00000085"/>
    </source>
</evidence>
<keyword evidence="10" id="KW-1185">Reference proteome</keyword>
<dbReference type="GO" id="GO:0000155">
    <property type="term" value="F:phosphorelay sensor kinase activity"/>
    <property type="evidence" value="ECO:0007669"/>
    <property type="project" value="InterPro"/>
</dbReference>
<dbReference type="EMBL" id="CP063362">
    <property type="protein sequence ID" value="QRG07468.1"/>
    <property type="molecule type" value="Genomic_DNA"/>
</dbReference>
<dbReference type="GO" id="GO:0030295">
    <property type="term" value="F:protein kinase activator activity"/>
    <property type="evidence" value="ECO:0007669"/>
    <property type="project" value="TreeGrafter"/>
</dbReference>
<dbReference type="Gene3D" id="3.30.565.10">
    <property type="entry name" value="Histidine kinase-like ATPase, C-terminal domain"/>
    <property type="match status" value="1"/>
</dbReference>
<dbReference type="RefSeq" id="WP_203194383.1">
    <property type="nucleotide sequence ID" value="NZ_CP063362.1"/>
</dbReference>
<dbReference type="SMART" id="SM00388">
    <property type="entry name" value="HisKA"/>
    <property type="match status" value="1"/>
</dbReference>
<proteinExistence type="predicted"/>
<dbReference type="InterPro" id="IPR050351">
    <property type="entry name" value="BphY/WalK/GraS-like"/>
</dbReference>
<dbReference type="InterPro" id="IPR036890">
    <property type="entry name" value="HATPase_C_sf"/>
</dbReference>
<name>A0A974PPQ8_9HYPH</name>
<dbReference type="GO" id="GO:0000156">
    <property type="term" value="F:phosphorelay response regulator activity"/>
    <property type="evidence" value="ECO:0007669"/>
    <property type="project" value="TreeGrafter"/>
</dbReference>
<dbReference type="SMART" id="SM00387">
    <property type="entry name" value="HATPase_c"/>
    <property type="match status" value="1"/>
</dbReference>
<keyword evidence="7" id="KW-1133">Transmembrane helix</keyword>
<comment type="catalytic activity">
    <reaction evidence="1">
        <text>ATP + protein L-histidine = ADP + protein N-phospho-L-histidine.</text>
        <dbReference type="EC" id="2.7.13.3"/>
    </reaction>
</comment>
<dbReference type="InterPro" id="IPR007891">
    <property type="entry name" value="CHASE3"/>
</dbReference>
<evidence type="ECO:0000256" key="3">
    <source>
        <dbReference type="ARBA" id="ARBA00022553"/>
    </source>
</evidence>
<accession>A0A974PPQ8</accession>
<dbReference type="KEGG" id="xdi:EZH22_03440"/>
<dbReference type="AlphaFoldDB" id="A0A974PPQ8"/>
<evidence type="ECO:0000256" key="2">
    <source>
        <dbReference type="ARBA" id="ARBA00012438"/>
    </source>
</evidence>
<dbReference type="InterPro" id="IPR004358">
    <property type="entry name" value="Sig_transdc_His_kin-like_C"/>
</dbReference>
<evidence type="ECO:0000313" key="9">
    <source>
        <dbReference type="EMBL" id="QRG07468.1"/>
    </source>
</evidence>